<feature type="compositionally biased region" description="Basic and acidic residues" evidence="2">
    <location>
        <begin position="257"/>
        <end position="271"/>
    </location>
</feature>
<name>A0A0N0P4U8_LEPSE</name>
<evidence type="ECO:0000256" key="1">
    <source>
        <dbReference type="SAM" id="Coils"/>
    </source>
</evidence>
<reference evidence="3 4" key="1">
    <citation type="journal article" date="2015" name="PLoS Pathog.">
        <title>Leptomonas seymouri: Adaptations to the Dixenous Life Cycle Analyzed by Genome Sequencing, Transcriptome Profiling and Co-infection with Leishmania donovani.</title>
        <authorList>
            <person name="Kraeva N."/>
            <person name="Butenko A."/>
            <person name="Hlavacova J."/>
            <person name="Kostygov A."/>
            <person name="Myskova J."/>
            <person name="Grybchuk D."/>
            <person name="Lestinova T."/>
            <person name="Votypka J."/>
            <person name="Volf P."/>
            <person name="Opperdoes F."/>
            <person name="Flegontov P."/>
            <person name="Lukes J."/>
            <person name="Yurchenko V."/>
        </authorList>
    </citation>
    <scope>NUCLEOTIDE SEQUENCE [LARGE SCALE GENOMIC DNA]</scope>
    <source>
        <strain evidence="3 4">ATCC 30220</strain>
    </source>
</reference>
<dbReference type="AlphaFoldDB" id="A0A0N0P4U8"/>
<evidence type="ECO:0000313" key="3">
    <source>
        <dbReference type="EMBL" id="KPI85716.1"/>
    </source>
</evidence>
<keyword evidence="4" id="KW-1185">Reference proteome</keyword>
<evidence type="ECO:0000256" key="2">
    <source>
        <dbReference type="SAM" id="MobiDB-lite"/>
    </source>
</evidence>
<dbReference type="VEuPathDB" id="TriTrypDB:Lsey_0171_0240"/>
<feature type="region of interest" description="Disordered" evidence="2">
    <location>
        <begin position="257"/>
        <end position="279"/>
    </location>
</feature>
<dbReference type="EMBL" id="LJSK01000171">
    <property type="protein sequence ID" value="KPI85716.1"/>
    <property type="molecule type" value="Genomic_DNA"/>
</dbReference>
<accession>A0A0N0P4U8</accession>
<evidence type="ECO:0000313" key="4">
    <source>
        <dbReference type="Proteomes" id="UP000038009"/>
    </source>
</evidence>
<dbReference type="Proteomes" id="UP000038009">
    <property type="component" value="Unassembled WGS sequence"/>
</dbReference>
<protein>
    <submittedName>
        <fullName evidence="3">Uncharacterized protein</fullName>
    </submittedName>
</protein>
<feature type="coiled-coil region" evidence="1">
    <location>
        <begin position="183"/>
        <end position="210"/>
    </location>
</feature>
<feature type="region of interest" description="Disordered" evidence="2">
    <location>
        <begin position="137"/>
        <end position="160"/>
    </location>
</feature>
<gene>
    <name evidence="3" type="ORF">ABL78_5248</name>
</gene>
<proteinExistence type="predicted"/>
<feature type="compositionally biased region" description="Polar residues" evidence="2">
    <location>
        <begin position="142"/>
        <end position="155"/>
    </location>
</feature>
<organism evidence="3 4">
    <name type="scientific">Leptomonas seymouri</name>
    <dbReference type="NCBI Taxonomy" id="5684"/>
    <lineage>
        <taxon>Eukaryota</taxon>
        <taxon>Discoba</taxon>
        <taxon>Euglenozoa</taxon>
        <taxon>Kinetoplastea</taxon>
        <taxon>Metakinetoplastina</taxon>
        <taxon>Trypanosomatida</taxon>
        <taxon>Trypanosomatidae</taxon>
        <taxon>Leishmaniinae</taxon>
        <taxon>Leptomonas</taxon>
    </lineage>
</organism>
<comment type="caution">
    <text evidence="3">The sequence shown here is derived from an EMBL/GenBank/DDBJ whole genome shotgun (WGS) entry which is preliminary data.</text>
</comment>
<sequence length="279" mass="29583">MSNSHVVGAAAEANGGKDMVRVAMPRELQIRRSQKRGISPEAVRNHEAAEANVLIAAAPAAATAQVGAMEGAPADTATPPSGSRIFMKMPAEVRRKRSQSRETSHNGLLYRREEPETFRPTVNTAPVAVAQAPAAQVRHQPEPQSQLETSAQPSPMTEAAAVEELEKKAEEPREAHVAATEVKDHVHEEAANIEERAEIAQKEAVVAEEAAVKKAGDAKRAAENGEAVALERAETAQKDAVGAGEAVVKKAETKAEAKQAVKNDAKKKEKSQGACCSTM</sequence>
<keyword evidence="1" id="KW-0175">Coiled coil</keyword>